<evidence type="ECO:0000313" key="2">
    <source>
        <dbReference type="Proteomes" id="UP000247480"/>
    </source>
</evidence>
<keyword evidence="1" id="KW-0436">Ligase</keyword>
<dbReference type="EMBL" id="BGJZ01000011">
    <property type="protein sequence ID" value="GBH07065.1"/>
    <property type="molecule type" value="Genomic_DNA"/>
</dbReference>
<dbReference type="Proteomes" id="UP000247480">
    <property type="component" value="Unassembled WGS sequence"/>
</dbReference>
<name>A0A2V0QA17_PSESF</name>
<dbReference type="AlphaFoldDB" id="A0A2V0QA17"/>
<evidence type="ECO:0000313" key="1">
    <source>
        <dbReference type="EMBL" id="GBH07065.1"/>
    </source>
</evidence>
<reference evidence="1 2" key="1">
    <citation type="submission" date="2018-04" db="EMBL/GenBank/DDBJ databases">
        <title>Draft genome sequence of Pseudomonas syringae pv. actinidiae biovar 1 strains isolated from kiwifruit in Kagawa prefecture.</title>
        <authorList>
            <person name="Tabuchi M."/>
            <person name="Saito M."/>
            <person name="Fujiwara S."/>
            <person name="Sasa N."/>
            <person name="Akimitsu K."/>
            <person name="Gomi K."/>
            <person name="Konishi-Sugita S."/>
            <person name="Hamano K."/>
            <person name="Kataoka I."/>
        </authorList>
    </citation>
    <scope>NUCLEOTIDE SEQUENCE [LARGE SCALE GENOMIC DNA]</scope>
    <source>
        <strain evidence="1 2">MAFF212206</strain>
    </source>
</reference>
<sequence length="122" mass="13946">MPVKMWSHDHIFTQHLFRAWAETIRACMALLNQEHQVGNRHQQPPAATISVVQPADTHCNTRDQYGQGVQVGEYAAIAHEPTDKADDYRDQDVEQKEHPIFFSASATGEHRIFLQNFEIPVP</sequence>
<proteinExistence type="predicted"/>
<dbReference type="GO" id="GO:0016874">
    <property type="term" value="F:ligase activity"/>
    <property type="evidence" value="ECO:0007669"/>
    <property type="project" value="UniProtKB-KW"/>
</dbReference>
<protein>
    <submittedName>
        <fullName evidence="1">NAD-dependent DNA ligase</fullName>
    </submittedName>
</protein>
<comment type="caution">
    <text evidence="1">The sequence shown here is derived from an EMBL/GenBank/DDBJ whole genome shotgun (WGS) entry which is preliminary data.</text>
</comment>
<accession>A0A2V0QA17</accession>
<gene>
    <name evidence="1" type="ORF">KPSA1_00398</name>
</gene>
<organism evidence="1 2">
    <name type="scientific">Pseudomonas syringae pv. actinidiae</name>
    <dbReference type="NCBI Taxonomy" id="103796"/>
    <lineage>
        <taxon>Bacteria</taxon>
        <taxon>Pseudomonadati</taxon>
        <taxon>Pseudomonadota</taxon>
        <taxon>Gammaproteobacteria</taxon>
        <taxon>Pseudomonadales</taxon>
        <taxon>Pseudomonadaceae</taxon>
        <taxon>Pseudomonas</taxon>
        <taxon>Pseudomonas syringae</taxon>
    </lineage>
</organism>